<dbReference type="RefSeq" id="WP_145040869.1">
    <property type="nucleotide sequence ID" value="NZ_CP036347.1"/>
</dbReference>
<dbReference type="Proteomes" id="UP000320722">
    <property type="component" value="Chromosome"/>
</dbReference>
<name>A0A517WDC2_9PLAN</name>
<keyword evidence="1" id="KW-1133">Transmembrane helix</keyword>
<reference evidence="3 4" key="1">
    <citation type="submission" date="2019-02" db="EMBL/GenBank/DDBJ databases">
        <title>Deep-cultivation of Planctomycetes and their phenomic and genomic characterization uncovers novel biology.</title>
        <authorList>
            <person name="Wiegand S."/>
            <person name="Jogler M."/>
            <person name="Boedeker C."/>
            <person name="Pinto D."/>
            <person name="Vollmers J."/>
            <person name="Rivas-Marin E."/>
            <person name="Kohn T."/>
            <person name="Peeters S.H."/>
            <person name="Heuer A."/>
            <person name="Rast P."/>
            <person name="Oberbeckmann S."/>
            <person name="Bunk B."/>
            <person name="Jeske O."/>
            <person name="Meyerdierks A."/>
            <person name="Storesund J.E."/>
            <person name="Kallscheuer N."/>
            <person name="Luecker S."/>
            <person name="Lage O.M."/>
            <person name="Pohl T."/>
            <person name="Merkel B.J."/>
            <person name="Hornburger P."/>
            <person name="Mueller R.-W."/>
            <person name="Bruemmer F."/>
            <person name="Labrenz M."/>
            <person name="Spormann A.M."/>
            <person name="Op den Camp H."/>
            <person name="Overmann J."/>
            <person name="Amann R."/>
            <person name="Jetten M.S.M."/>
            <person name="Mascher T."/>
            <person name="Medema M.H."/>
            <person name="Devos D.P."/>
            <person name="Kaster A.-K."/>
            <person name="Ovreas L."/>
            <person name="Rohde M."/>
            <person name="Galperin M.Y."/>
            <person name="Jogler C."/>
        </authorList>
    </citation>
    <scope>NUCLEOTIDE SEQUENCE [LARGE SCALE GENOMIC DNA]</scope>
    <source>
        <strain evidence="3 4">V6</strain>
    </source>
</reference>
<feature type="transmembrane region" description="Helical" evidence="1">
    <location>
        <begin position="143"/>
        <end position="163"/>
    </location>
</feature>
<feature type="transmembrane region" description="Helical" evidence="1">
    <location>
        <begin position="63"/>
        <end position="85"/>
    </location>
</feature>
<dbReference type="EMBL" id="CP036347">
    <property type="protein sequence ID" value="QDU03217.1"/>
    <property type="molecule type" value="Genomic_DNA"/>
</dbReference>
<dbReference type="AlphaFoldDB" id="A0A517WDC2"/>
<proteinExistence type="predicted"/>
<organism evidence="3 4">
    <name type="scientific">Gimesia chilikensis</name>
    <dbReference type="NCBI Taxonomy" id="2605989"/>
    <lineage>
        <taxon>Bacteria</taxon>
        <taxon>Pseudomonadati</taxon>
        <taxon>Planctomycetota</taxon>
        <taxon>Planctomycetia</taxon>
        <taxon>Planctomycetales</taxon>
        <taxon>Planctomycetaceae</taxon>
        <taxon>Gimesia</taxon>
    </lineage>
</organism>
<evidence type="ECO:0000256" key="1">
    <source>
        <dbReference type="SAM" id="Phobius"/>
    </source>
</evidence>
<sequence>MSAYSYRDEAGFSKFLVVLIVLSALLNSVAVGSSVMLYDMLVAVQKGAEVTDEVANAHDARQLVIGLVQLAAAIFIGIIFLMWVYRMCRNAHSIENAKLDITPGWAVGWYFVPVANLWKPYQAMKETYEAFINRENDSMILPLWWFAWIVASIMARVSTRFAAETDTLSQIMTGVQVTIITDVIAVFLDVVAILMVLTVSRACNERFAVDHFEAATEDWE</sequence>
<dbReference type="InterPro" id="IPR025565">
    <property type="entry name" value="DUF4328"/>
</dbReference>
<dbReference type="Pfam" id="PF14219">
    <property type="entry name" value="DUF4328"/>
    <property type="match status" value="1"/>
</dbReference>
<keyword evidence="1" id="KW-0472">Membrane</keyword>
<keyword evidence="1" id="KW-0812">Transmembrane</keyword>
<accession>A0A517WDC2</accession>
<protein>
    <recommendedName>
        <fullName evidence="2">DUF4328 domain-containing protein</fullName>
    </recommendedName>
</protein>
<evidence type="ECO:0000313" key="3">
    <source>
        <dbReference type="EMBL" id="QDU03217.1"/>
    </source>
</evidence>
<feature type="transmembrane region" description="Helical" evidence="1">
    <location>
        <begin position="175"/>
        <end position="197"/>
    </location>
</feature>
<evidence type="ECO:0000259" key="2">
    <source>
        <dbReference type="Pfam" id="PF14219"/>
    </source>
</evidence>
<gene>
    <name evidence="3" type="ORF">V6x_29290</name>
</gene>
<feature type="domain" description="DUF4328" evidence="2">
    <location>
        <begin position="48"/>
        <end position="200"/>
    </location>
</feature>
<evidence type="ECO:0000313" key="4">
    <source>
        <dbReference type="Proteomes" id="UP000320722"/>
    </source>
</evidence>